<dbReference type="Pfam" id="PF13532">
    <property type="entry name" value="2OG-FeII_Oxy_2"/>
    <property type="match status" value="1"/>
</dbReference>
<keyword evidence="10" id="KW-1185">Reference proteome</keyword>
<dbReference type="Gene3D" id="2.60.120.590">
    <property type="entry name" value="Alpha-ketoglutarate-dependent dioxygenase AlkB-like"/>
    <property type="match status" value="1"/>
</dbReference>
<protein>
    <submittedName>
        <fullName evidence="9">Alkylated DNA repair dioxygenase AlkB</fullName>
    </submittedName>
</protein>
<name>A0A0K6HQ02_9HYPH</name>
<feature type="binding site" evidence="5">
    <location>
        <position position="74"/>
    </location>
    <ligand>
        <name>substrate</name>
    </ligand>
</feature>
<feature type="binding site" evidence="5">
    <location>
        <position position="162"/>
    </location>
    <ligand>
        <name>substrate</name>
    </ligand>
</feature>
<evidence type="ECO:0000256" key="3">
    <source>
        <dbReference type="ARBA" id="ARBA00023002"/>
    </source>
</evidence>
<evidence type="ECO:0000256" key="4">
    <source>
        <dbReference type="ARBA" id="ARBA00023004"/>
    </source>
</evidence>
<evidence type="ECO:0000256" key="7">
    <source>
        <dbReference type="SAM" id="MobiDB-lite"/>
    </source>
</evidence>
<evidence type="ECO:0000259" key="8">
    <source>
        <dbReference type="PROSITE" id="PS51471"/>
    </source>
</evidence>
<keyword evidence="2 9" id="KW-0223">Dioxygenase</keyword>
<comment type="cofactor">
    <cofactor evidence="6">
        <name>Fe(2+)</name>
        <dbReference type="ChEBI" id="CHEBI:29033"/>
    </cofactor>
    <text evidence="6">Binds 1 Fe(2+) ion per subunit.</text>
</comment>
<feature type="binding site" evidence="6">
    <location>
        <position position="134"/>
    </location>
    <ligand>
        <name>Fe cation</name>
        <dbReference type="ChEBI" id="CHEBI:24875"/>
        <note>catalytic</note>
    </ligand>
</feature>
<dbReference type="EMBL" id="CYHE01000002">
    <property type="protein sequence ID" value="CUA93082.1"/>
    <property type="molecule type" value="Genomic_DNA"/>
</dbReference>
<dbReference type="GO" id="GO:0035515">
    <property type="term" value="F:oxidative RNA demethylase activity"/>
    <property type="evidence" value="ECO:0007669"/>
    <property type="project" value="TreeGrafter"/>
</dbReference>
<feature type="binding site" evidence="6">
    <location>
        <position position="132"/>
    </location>
    <ligand>
        <name>Fe cation</name>
        <dbReference type="ChEBI" id="CHEBI:24875"/>
        <note>catalytic</note>
    </ligand>
</feature>
<keyword evidence="1 6" id="KW-0479">Metal-binding</keyword>
<dbReference type="InterPro" id="IPR005123">
    <property type="entry name" value="Oxoglu/Fe-dep_dioxygenase_dom"/>
</dbReference>
<evidence type="ECO:0000256" key="1">
    <source>
        <dbReference type="ARBA" id="ARBA00022723"/>
    </source>
</evidence>
<dbReference type="GO" id="GO:0008198">
    <property type="term" value="F:ferrous iron binding"/>
    <property type="evidence" value="ECO:0007669"/>
    <property type="project" value="TreeGrafter"/>
</dbReference>
<dbReference type="PANTHER" id="PTHR16557:SF2">
    <property type="entry name" value="NUCLEIC ACID DIOXYGENASE ALKBH1"/>
    <property type="match status" value="1"/>
</dbReference>
<feature type="binding site" evidence="5">
    <location>
        <begin position="206"/>
        <end position="212"/>
    </location>
    <ligand>
        <name>2-oxoglutarate</name>
        <dbReference type="ChEBI" id="CHEBI:16810"/>
    </ligand>
</feature>
<dbReference type="GO" id="GO:0035513">
    <property type="term" value="P:oxidative RNA demethylation"/>
    <property type="evidence" value="ECO:0007669"/>
    <property type="project" value="TreeGrafter"/>
</dbReference>
<evidence type="ECO:0000256" key="2">
    <source>
        <dbReference type="ARBA" id="ARBA00022964"/>
    </source>
</evidence>
<dbReference type="GO" id="GO:0035516">
    <property type="term" value="F:broad specificity oxidative DNA demethylase activity"/>
    <property type="evidence" value="ECO:0007669"/>
    <property type="project" value="TreeGrafter"/>
</dbReference>
<evidence type="ECO:0000313" key="10">
    <source>
        <dbReference type="Proteomes" id="UP000183900"/>
    </source>
</evidence>
<evidence type="ECO:0000256" key="6">
    <source>
        <dbReference type="PIRSR" id="PIRSR604574-2"/>
    </source>
</evidence>
<sequence>MTLDNAAPESARKRQSPLPEGVRFLPGHLDLSAQADLAEQLRAIVAEAPLFRPVMPKNGKPFSVRMSNCGPLGWVSDIRGYRYQPLHPVTGKPWPPLPDVLKDLWHTLAPDAPEPEACLINFYDGTARMGLHQDRDEETFEAPVLSVSLGDSALFRIGGLTRKGSARSFRLNSGDVLLLEGPSRLAFHGIGRIYPGTSTLLKNGGRINLTLRRVTKPA</sequence>
<proteinExistence type="predicted"/>
<keyword evidence="3" id="KW-0560">Oxidoreductase</keyword>
<dbReference type="Proteomes" id="UP000183900">
    <property type="component" value="Unassembled WGS sequence"/>
</dbReference>
<feature type="binding site" evidence="6">
    <location>
        <position position="188"/>
    </location>
    <ligand>
        <name>Fe cation</name>
        <dbReference type="ChEBI" id="CHEBI:24875"/>
        <note>catalytic</note>
    </ligand>
</feature>
<dbReference type="InterPro" id="IPR004574">
    <property type="entry name" value="Alkb"/>
</dbReference>
<gene>
    <name evidence="9" type="ORF">Ga0061067_102248</name>
</gene>
<evidence type="ECO:0000313" key="9">
    <source>
        <dbReference type="EMBL" id="CUA93082.1"/>
    </source>
</evidence>
<organism evidence="9 10">
    <name type="scientific">Pannonibacter indicus</name>
    <dbReference type="NCBI Taxonomy" id="466044"/>
    <lineage>
        <taxon>Bacteria</taxon>
        <taxon>Pseudomonadati</taxon>
        <taxon>Pseudomonadota</taxon>
        <taxon>Alphaproteobacteria</taxon>
        <taxon>Hyphomicrobiales</taxon>
        <taxon>Stappiaceae</taxon>
        <taxon>Pannonibacter</taxon>
    </lineage>
</organism>
<dbReference type="RefSeq" id="WP_055454530.1">
    <property type="nucleotide sequence ID" value="NZ_CYHE01000002.1"/>
</dbReference>
<dbReference type="SUPFAM" id="SSF51197">
    <property type="entry name" value="Clavaminate synthase-like"/>
    <property type="match status" value="1"/>
</dbReference>
<feature type="binding site" evidence="5">
    <location>
        <begin position="81"/>
        <end position="83"/>
    </location>
    <ligand>
        <name>substrate</name>
    </ligand>
</feature>
<feature type="domain" description="Fe2OG dioxygenase" evidence="8">
    <location>
        <begin position="114"/>
        <end position="215"/>
    </location>
</feature>
<dbReference type="OrthoDB" id="9796932at2"/>
<feature type="binding site" evidence="5">
    <location>
        <position position="136"/>
    </location>
    <ligand>
        <name>substrate</name>
    </ligand>
</feature>
<keyword evidence="4 6" id="KW-0408">Iron</keyword>
<dbReference type="GO" id="GO:0005737">
    <property type="term" value="C:cytoplasm"/>
    <property type="evidence" value="ECO:0007669"/>
    <property type="project" value="TreeGrafter"/>
</dbReference>
<dbReference type="InterPro" id="IPR027450">
    <property type="entry name" value="AlkB-like"/>
</dbReference>
<feature type="region of interest" description="Disordered" evidence="7">
    <location>
        <begin position="1"/>
        <end position="20"/>
    </location>
</feature>
<reference evidence="10" key="1">
    <citation type="submission" date="2015-08" db="EMBL/GenBank/DDBJ databases">
        <authorList>
            <person name="Varghese N."/>
        </authorList>
    </citation>
    <scope>NUCLEOTIDE SEQUENCE [LARGE SCALE GENOMIC DNA]</scope>
    <source>
        <strain evidence="10">DSM 23407</strain>
    </source>
</reference>
<evidence type="ECO:0000256" key="5">
    <source>
        <dbReference type="PIRSR" id="PIRSR604574-1"/>
    </source>
</evidence>
<feature type="binding site" evidence="5">
    <location>
        <begin position="121"/>
        <end position="123"/>
    </location>
    <ligand>
        <name>2-oxoglutarate</name>
        <dbReference type="ChEBI" id="CHEBI:16810"/>
    </ligand>
</feature>
<dbReference type="PROSITE" id="PS51471">
    <property type="entry name" value="FE2OG_OXY"/>
    <property type="match status" value="1"/>
</dbReference>
<dbReference type="AlphaFoldDB" id="A0A0K6HQ02"/>
<accession>A0A0K6HQ02</accession>
<dbReference type="InterPro" id="IPR037151">
    <property type="entry name" value="AlkB-like_sf"/>
</dbReference>
<dbReference type="PANTHER" id="PTHR16557">
    <property type="entry name" value="ALKYLATED DNA REPAIR PROTEIN ALKB-RELATED"/>
    <property type="match status" value="1"/>
</dbReference>